<evidence type="ECO:0000313" key="2">
    <source>
        <dbReference type="Proteomes" id="UP001172155"/>
    </source>
</evidence>
<dbReference type="EMBL" id="JAUKUD010000002">
    <property type="protein sequence ID" value="KAK0750899.1"/>
    <property type="molecule type" value="Genomic_DNA"/>
</dbReference>
<gene>
    <name evidence="1" type="ORF">B0T18DRAFT_58525</name>
</gene>
<keyword evidence="2" id="KW-1185">Reference proteome</keyword>
<reference evidence="1" key="1">
    <citation type="submission" date="2023-06" db="EMBL/GenBank/DDBJ databases">
        <title>Genome-scale phylogeny and comparative genomics of the fungal order Sordariales.</title>
        <authorList>
            <consortium name="Lawrence Berkeley National Laboratory"/>
            <person name="Hensen N."/>
            <person name="Bonometti L."/>
            <person name="Westerberg I."/>
            <person name="Brannstrom I.O."/>
            <person name="Guillou S."/>
            <person name="Cros-Aarteil S."/>
            <person name="Calhoun S."/>
            <person name="Haridas S."/>
            <person name="Kuo A."/>
            <person name="Mondo S."/>
            <person name="Pangilinan J."/>
            <person name="Riley R."/>
            <person name="LaButti K."/>
            <person name="Andreopoulos B."/>
            <person name="Lipzen A."/>
            <person name="Chen C."/>
            <person name="Yanf M."/>
            <person name="Daum C."/>
            <person name="Ng V."/>
            <person name="Clum A."/>
            <person name="Steindorff A."/>
            <person name="Ohm R."/>
            <person name="Martin F."/>
            <person name="Silar P."/>
            <person name="Natvig D."/>
            <person name="Lalanne C."/>
            <person name="Gautier V."/>
            <person name="Ament-velasquez S.L."/>
            <person name="Kruys A."/>
            <person name="Hutchinson M.I."/>
            <person name="Powell A.J."/>
            <person name="Barry K."/>
            <person name="Miller A.N."/>
            <person name="Grigoriev I.V."/>
            <person name="Debuchy R."/>
            <person name="Gladieux P."/>
            <person name="Thoren M.H."/>
            <person name="Johannesson H."/>
        </authorList>
    </citation>
    <scope>NUCLEOTIDE SEQUENCE</scope>
    <source>
        <strain evidence="1">SMH3187-1</strain>
    </source>
</reference>
<sequence length="227" mass="24621">MGTWLAVAVPGTTSHRRSRPGSPHQQICLALLGQHLIGRINATQIPRRSAVRVENRVETKTLRRTCDGTDHHLPKSTNDPSFSAWISSQASAATSIIGRHPQPSRRLNRCMRPPALPFALPNRVGGSPSLDGACWNAANLKACTGAANSGQGGGAKTLRWICNHGLSDPGQNGRQIVLRNAMRRPHRAKKEPKTQLRGFREEWTNSCQDGACRSASCPARATSLENC</sequence>
<name>A0AA40K9B2_9PEZI</name>
<proteinExistence type="predicted"/>
<comment type="caution">
    <text evidence="1">The sequence shown here is derived from an EMBL/GenBank/DDBJ whole genome shotgun (WGS) entry which is preliminary data.</text>
</comment>
<dbReference type="AlphaFoldDB" id="A0AA40K9B2"/>
<protein>
    <submittedName>
        <fullName evidence="1">Uncharacterized protein</fullName>
    </submittedName>
</protein>
<accession>A0AA40K9B2</accession>
<dbReference type="Proteomes" id="UP001172155">
    <property type="component" value="Unassembled WGS sequence"/>
</dbReference>
<organism evidence="1 2">
    <name type="scientific">Schizothecium vesticola</name>
    <dbReference type="NCBI Taxonomy" id="314040"/>
    <lineage>
        <taxon>Eukaryota</taxon>
        <taxon>Fungi</taxon>
        <taxon>Dikarya</taxon>
        <taxon>Ascomycota</taxon>
        <taxon>Pezizomycotina</taxon>
        <taxon>Sordariomycetes</taxon>
        <taxon>Sordariomycetidae</taxon>
        <taxon>Sordariales</taxon>
        <taxon>Schizotheciaceae</taxon>
        <taxon>Schizothecium</taxon>
    </lineage>
</organism>
<evidence type="ECO:0000313" key="1">
    <source>
        <dbReference type="EMBL" id="KAK0750899.1"/>
    </source>
</evidence>